<dbReference type="AlphaFoldDB" id="A0A3M6X433"/>
<evidence type="ECO:0000313" key="8">
    <source>
        <dbReference type="Proteomes" id="UP000282582"/>
    </source>
</evidence>
<feature type="region of interest" description="Disordered" evidence="2">
    <location>
        <begin position="1"/>
        <end position="252"/>
    </location>
</feature>
<evidence type="ECO:0000259" key="4">
    <source>
        <dbReference type="PROSITE" id="PS51719"/>
    </source>
</evidence>
<feature type="transmembrane region" description="Helical" evidence="3">
    <location>
        <begin position="746"/>
        <end position="766"/>
    </location>
</feature>
<feature type="compositionally biased region" description="Polar residues" evidence="2">
    <location>
        <begin position="63"/>
        <end position="74"/>
    </location>
</feature>
<dbReference type="Pfam" id="PF00735">
    <property type="entry name" value="Septin"/>
    <property type="match status" value="1"/>
</dbReference>
<evidence type="ECO:0000256" key="3">
    <source>
        <dbReference type="SAM" id="Phobius"/>
    </source>
</evidence>
<feature type="compositionally biased region" description="Low complexity" evidence="2">
    <location>
        <begin position="142"/>
        <end position="163"/>
    </location>
</feature>
<dbReference type="PANTHER" id="PTHR18884">
    <property type="entry name" value="SEPTIN"/>
    <property type="match status" value="1"/>
</dbReference>
<evidence type="ECO:0000313" key="7">
    <source>
        <dbReference type="Proteomes" id="UP000281245"/>
    </source>
</evidence>
<feature type="compositionally biased region" description="Basic and acidic residues" evidence="2">
    <location>
        <begin position="1"/>
        <end position="10"/>
    </location>
</feature>
<dbReference type="PROSITE" id="PS51719">
    <property type="entry name" value="G_SEPTIN"/>
    <property type="match status" value="1"/>
</dbReference>
<dbReference type="EMBL" id="QWIJ01001829">
    <property type="protein sequence ID" value="RMX73395.1"/>
    <property type="molecule type" value="Genomic_DNA"/>
</dbReference>
<dbReference type="SUPFAM" id="SSF52540">
    <property type="entry name" value="P-loop containing nucleoside triphosphate hydrolases"/>
    <property type="match status" value="2"/>
</dbReference>
<name>A0A3M6X433_HORWE</name>
<dbReference type="InterPro" id="IPR030379">
    <property type="entry name" value="G_SEPTIN_dom"/>
</dbReference>
<dbReference type="InterPro" id="IPR003593">
    <property type="entry name" value="AAA+_ATPase"/>
</dbReference>
<feature type="compositionally biased region" description="Basic and acidic residues" evidence="2">
    <location>
        <begin position="37"/>
        <end position="46"/>
    </location>
</feature>
<evidence type="ECO:0000256" key="2">
    <source>
        <dbReference type="SAM" id="MobiDB-lite"/>
    </source>
</evidence>
<dbReference type="EMBL" id="QWIK01002539">
    <property type="protein sequence ID" value="RMX85542.1"/>
    <property type="molecule type" value="Genomic_DNA"/>
</dbReference>
<dbReference type="Proteomes" id="UP000282582">
    <property type="component" value="Unassembled WGS sequence"/>
</dbReference>
<comment type="caution">
    <text evidence="6">The sequence shown here is derived from an EMBL/GenBank/DDBJ whole genome shotgun (WGS) entry which is preliminary data.</text>
</comment>
<evidence type="ECO:0000313" key="6">
    <source>
        <dbReference type="EMBL" id="RMX85542.1"/>
    </source>
</evidence>
<evidence type="ECO:0000256" key="1">
    <source>
        <dbReference type="RuleBase" id="RU004560"/>
    </source>
</evidence>
<dbReference type="SMART" id="SM00382">
    <property type="entry name" value="AAA"/>
    <property type="match status" value="1"/>
</dbReference>
<evidence type="ECO:0000313" key="5">
    <source>
        <dbReference type="EMBL" id="RMX73395.1"/>
    </source>
</evidence>
<keyword evidence="1" id="KW-0342">GTP-binding</keyword>
<dbReference type="Proteomes" id="UP000281245">
    <property type="component" value="Unassembled WGS sequence"/>
</dbReference>
<keyword evidence="3" id="KW-0472">Membrane</keyword>
<keyword evidence="3" id="KW-0812">Transmembrane</keyword>
<protein>
    <recommendedName>
        <fullName evidence="4">Septin-type G domain-containing protein</fullName>
    </recommendedName>
</protein>
<dbReference type="GO" id="GO:0005525">
    <property type="term" value="F:GTP binding"/>
    <property type="evidence" value="ECO:0007669"/>
    <property type="project" value="UniProtKB-KW"/>
</dbReference>
<reference evidence="7 8" key="1">
    <citation type="journal article" date="2018" name="BMC Genomics">
        <title>Genomic evidence for intraspecific hybridization in a clonal and extremely halotolerant yeast.</title>
        <authorList>
            <person name="Gostincar C."/>
            <person name="Stajich J.E."/>
            <person name="Zupancic J."/>
            <person name="Zalar P."/>
            <person name="Gunde-Cimerman N."/>
        </authorList>
    </citation>
    <scope>NUCLEOTIDE SEQUENCE [LARGE SCALE GENOMIC DNA]</scope>
    <source>
        <strain evidence="6 8">EXF-6654</strain>
        <strain evidence="5 7">EXF-6656</strain>
    </source>
</reference>
<feature type="compositionally biased region" description="Polar residues" evidence="2">
    <location>
        <begin position="97"/>
        <end position="118"/>
    </location>
</feature>
<dbReference type="OrthoDB" id="4150765at2759"/>
<gene>
    <name evidence="6" type="ORF">D0868_15310</name>
    <name evidence="5" type="ORF">D0869_13647</name>
</gene>
<feature type="compositionally biased region" description="Polar residues" evidence="2">
    <location>
        <begin position="223"/>
        <end position="232"/>
    </location>
</feature>
<keyword evidence="3" id="KW-1133">Transmembrane helix</keyword>
<keyword evidence="1" id="KW-0547">Nucleotide-binding</keyword>
<organism evidence="6 8">
    <name type="scientific">Hortaea werneckii</name>
    <name type="common">Black yeast</name>
    <name type="synonym">Cladosporium werneckii</name>
    <dbReference type="NCBI Taxonomy" id="91943"/>
    <lineage>
        <taxon>Eukaryota</taxon>
        <taxon>Fungi</taxon>
        <taxon>Dikarya</taxon>
        <taxon>Ascomycota</taxon>
        <taxon>Pezizomycotina</taxon>
        <taxon>Dothideomycetes</taxon>
        <taxon>Dothideomycetidae</taxon>
        <taxon>Mycosphaerellales</taxon>
        <taxon>Teratosphaeriaceae</taxon>
        <taxon>Hortaea</taxon>
    </lineage>
</organism>
<accession>A0A3M6X433</accession>
<feature type="domain" description="Septin-type G" evidence="4">
    <location>
        <begin position="271"/>
        <end position="570"/>
    </location>
</feature>
<dbReference type="InterPro" id="IPR027417">
    <property type="entry name" value="P-loop_NTPase"/>
</dbReference>
<proteinExistence type="inferred from homology"/>
<dbReference type="Gene3D" id="3.40.50.300">
    <property type="entry name" value="P-loop containing nucleotide triphosphate hydrolases"/>
    <property type="match status" value="1"/>
</dbReference>
<dbReference type="VEuPathDB" id="FungiDB:BTJ68_03668"/>
<sequence>MSASQHHDARSTQSKKSPVAQPPFNPGHSGPTTFFLRSEKDLERSAQRGRRASRSTSSMSEDPFQSSATESMDGSNFGVESLADTISSAFGSEDSLSRTNSNSSHAGSKGNPQDSPATNRKRKAGNPVHPKIHAAGQRIISSEHPSAQASSAASPVSLRSSESPFGRRLRRGSAASSINLNSQPLTPLKMSPQPDSGIPGTPRSGSPKSFRLSDEEGSIADDTGSQAIQSSCGDEEDGSVTDHSRSGGMPQLVMPSIAMPARRPFTERGKEMGRLKVMVVGHNGVGKTTLIQSILRSCEDIVHADQPVNITPDDRSPIHETAASTKPCPRWWRDMESSRTSNRRRSVGEGLLQRNICFLDTPGLSDDVEAQQVLRCFDQTIMRTLHLEKLTDSELTGLLGGEGSSTLVDVVLWIFDPVAIRDLETSRLLSSELQRYLFESMSRHTNVIPLIAHADTLSAEEAAAAKEKVAAYIRSLDVEPFFLSETESLSESEKTAGREVREPLLVSSARTDDTEEVDASVLMDPQYVQPLVPSELGYLVEQLLEPNNIARMKHLAATKFLSWRHEHLSAPQKVQRYNVAPQSPEFGHTLSSVPSSNSMLEDPSKVLVPHSNSSFYRSTSPSPSDASLPFAGQDIRTSAYALAKHDDQTQGQQPFREIRLAKWAQDLQRSLNNERKRYTSMWNNAPAEWSSNMSSPGSDNEKALTTTAYGSQRPARGRLGGDIAIIDPRDPLGILSLGQTLRRNSLFVLGVAGGAGLVGAVAWWLVRHWGEVQEWFGFGHPVVVTGTAVPAPERGLWDWFVDATRDARSF</sequence>
<comment type="similarity">
    <text evidence="1">Belongs to the TRAFAC class TrmE-Era-EngA-EngB-Septin-like GTPase superfamily. Septin GTPase family.</text>
</comment>